<dbReference type="CDD" id="cd07185">
    <property type="entry name" value="OmpA_C-like"/>
    <property type="match status" value="1"/>
</dbReference>
<evidence type="ECO:0000256" key="1">
    <source>
        <dbReference type="ARBA" id="ARBA00004162"/>
    </source>
</evidence>
<keyword evidence="3" id="KW-1003">Cell membrane</keyword>
<evidence type="ECO:0000256" key="5">
    <source>
        <dbReference type="ARBA" id="ARBA00022989"/>
    </source>
</evidence>
<dbReference type="InterPro" id="IPR050330">
    <property type="entry name" value="Bact_OuterMem_StrucFunc"/>
</dbReference>
<evidence type="ECO:0000256" key="3">
    <source>
        <dbReference type="ARBA" id="ARBA00022475"/>
    </source>
</evidence>
<keyword evidence="4 9" id="KW-0812">Transmembrane</keyword>
<feature type="transmembrane region" description="Helical" evidence="9">
    <location>
        <begin position="25"/>
        <end position="48"/>
    </location>
</feature>
<dbReference type="InterPro" id="IPR036737">
    <property type="entry name" value="OmpA-like_sf"/>
</dbReference>
<dbReference type="AlphaFoldDB" id="A0A1W1X6P0"/>
<comment type="subcellular location">
    <subcellularLocation>
        <location evidence="1">Cell membrane</location>
        <topology evidence="1">Single-pass membrane protein</topology>
    </subcellularLocation>
</comment>
<gene>
    <name evidence="11" type="ORF">SAMN02746041_00662</name>
</gene>
<evidence type="ECO:0000259" key="10">
    <source>
        <dbReference type="PROSITE" id="PS51123"/>
    </source>
</evidence>
<accession>A0A1W1X6P0</accession>
<name>A0A1W1X6P0_9BACT</name>
<feature type="region of interest" description="Disordered" evidence="8">
    <location>
        <begin position="276"/>
        <end position="297"/>
    </location>
</feature>
<feature type="domain" description="OmpA-like" evidence="10">
    <location>
        <begin position="118"/>
        <end position="242"/>
    </location>
</feature>
<reference evidence="11 12" key="1">
    <citation type="submission" date="2017-04" db="EMBL/GenBank/DDBJ databases">
        <authorList>
            <person name="Afonso C.L."/>
            <person name="Miller P.J."/>
            <person name="Scott M.A."/>
            <person name="Spackman E."/>
            <person name="Goraichik I."/>
            <person name="Dimitrov K.M."/>
            <person name="Suarez D.L."/>
            <person name="Swayne D.E."/>
        </authorList>
    </citation>
    <scope>NUCLEOTIDE SEQUENCE [LARGE SCALE GENOMIC DNA]</scope>
    <source>
        <strain evidence="11 12">DSM 13146</strain>
    </source>
</reference>
<dbReference type="EMBL" id="FWXF01000002">
    <property type="protein sequence ID" value="SMC19388.1"/>
    <property type="molecule type" value="Genomic_DNA"/>
</dbReference>
<evidence type="ECO:0000256" key="8">
    <source>
        <dbReference type="SAM" id="MobiDB-lite"/>
    </source>
</evidence>
<dbReference type="GO" id="GO:0005886">
    <property type="term" value="C:plasma membrane"/>
    <property type="evidence" value="ECO:0007669"/>
    <property type="project" value="UniProtKB-SubCell"/>
</dbReference>
<evidence type="ECO:0000256" key="4">
    <source>
        <dbReference type="ARBA" id="ARBA00022692"/>
    </source>
</evidence>
<evidence type="ECO:0000256" key="6">
    <source>
        <dbReference type="ARBA" id="ARBA00023136"/>
    </source>
</evidence>
<dbReference type="Proteomes" id="UP000192783">
    <property type="component" value="Unassembled WGS sequence"/>
</dbReference>
<keyword evidence="6 7" id="KW-0472">Membrane</keyword>
<keyword evidence="12" id="KW-1185">Reference proteome</keyword>
<dbReference type="InterPro" id="IPR006665">
    <property type="entry name" value="OmpA-like"/>
</dbReference>
<evidence type="ECO:0000256" key="7">
    <source>
        <dbReference type="PROSITE-ProRule" id="PRU00473"/>
    </source>
</evidence>
<dbReference type="RefSeq" id="WP_170920308.1">
    <property type="nucleotide sequence ID" value="NZ_FWXF01000002.1"/>
</dbReference>
<sequence>MPDSSSSKKKKGNGGEEGPAADGWLTTYCDLCTLLLTFFVLLLSMSVLDNTRKKEVLNSLVGAFGFLPGGRAAIGIPKGSDISEFSSPLMEDKDFNFELLHEVTMKNELDPKVDIIKRDKEITIVLNQRLLFEPGSFTLTQAASHYLAQIAPYLRGQNREVEIRGHTDRYEDIRDPRWIDRSYEISTRRAMAVYRKLISLGVPMGKMSVHGFSFSRPLVDGAQFPHLRYKNQRVEIAMTYSRSLPASLVRAKPKPTPYFNYKNFFFRLFPMDNQGASGKDGPDRSAMKHTVGVKQHG</sequence>
<dbReference type="STRING" id="1121390.SAMN02746041_00662"/>
<keyword evidence="5 9" id="KW-1133">Transmembrane helix</keyword>
<organism evidence="11 12">
    <name type="scientific">Desulfacinum hydrothermale DSM 13146</name>
    <dbReference type="NCBI Taxonomy" id="1121390"/>
    <lineage>
        <taxon>Bacteria</taxon>
        <taxon>Pseudomonadati</taxon>
        <taxon>Thermodesulfobacteriota</taxon>
        <taxon>Syntrophobacteria</taxon>
        <taxon>Syntrophobacterales</taxon>
        <taxon>Syntrophobacteraceae</taxon>
        <taxon>Desulfacinum</taxon>
    </lineage>
</organism>
<evidence type="ECO:0000313" key="12">
    <source>
        <dbReference type="Proteomes" id="UP000192783"/>
    </source>
</evidence>
<comment type="similarity">
    <text evidence="2">Belongs to the MotB family.</text>
</comment>
<proteinExistence type="inferred from homology"/>
<evidence type="ECO:0000256" key="2">
    <source>
        <dbReference type="ARBA" id="ARBA00008914"/>
    </source>
</evidence>
<dbReference type="PANTHER" id="PTHR30329">
    <property type="entry name" value="STATOR ELEMENT OF FLAGELLAR MOTOR COMPLEX"/>
    <property type="match status" value="1"/>
</dbReference>
<dbReference type="InterPro" id="IPR025713">
    <property type="entry name" value="MotB-like_N_dom"/>
</dbReference>
<dbReference type="PANTHER" id="PTHR30329:SF21">
    <property type="entry name" value="LIPOPROTEIN YIAD-RELATED"/>
    <property type="match status" value="1"/>
</dbReference>
<evidence type="ECO:0000256" key="9">
    <source>
        <dbReference type="SAM" id="Phobius"/>
    </source>
</evidence>
<dbReference type="Gene3D" id="3.30.1330.60">
    <property type="entry name" value="OmpA-like domain"/>
    <property type="match status" value="1"/>
</dbReference>
<dbReference type="Pfam" id="PF00691">
    <property type="entry name" value="OmpA"/>
    <property type="match status" value="1"/>
</dbReference>
<protein>
    <submittedName>
        <fullName evidence="11">Chemotaxis protein MotB</fullName>
    </submittedName>
</protein>
<dbReference type="Pfam" id="PF13677">
    <property type="entry name" value="MotB_plug"/>
    <property type="match status" value="1"/>
</dbReference>
<dbReference type="SUPFAM" id="SSF103088">
    <property type="entry name" value="OmpA-like"/>
    <property type="match status" value="1"/>
</dbReference>
<evidence type="ECO:0000313" key="11">
    <source>
        <dbReference type="EMBL" id="SMC19388.1"/>
    </source>
</evidence>
<dbReference type="PROSITE" id="PS51123">
    <property type="entry name" value="OMPA_2"/>
    <property type="match status" value="1"/>
</dbReference>